<evidence type="ECO:0000259" key="3">
    <source>
        <dbReference type="Pfam" id="PF23753"/>
    </source>
</evidence>
<feature type="domain" description="WDR11 second beta-propeller" evidence="2">
    <location>
        <begin position="482"/>
        <end position="800"/>
    </location>
</feature>
<dbReference type="SUPFAM" id="SSF50998">
    <property type="entry name" value="Quinoprotein alcohol dehydrogenase-like"/>
    <property type="match status" value="1"/>
</dbReference>
<dbReference type="Pfam" id="PF23751">
    <property type="entry name" value="Beta-prop_WDR11_1st"/>
    <property type="match status" value="1"/>
</dbReference>
<dbReference type="InterPro" id="IPR039694">
    <property type="entry name" value="WDR11"/>
</dbReference>
<reference evidence="5" key="1">
    <citation type="submission" date="2025-08" db="UniProtKB">
        <authorList>
            <consortium name="RefSeq"/>
        </authorList>
    </citation>
    <scope>IDENTIFICATION</scope>
</reference>
<organism evidence="4 5">
    <name type="scientific">Hydra vulgaris</name>
    <name type="common">Hydra</name>
    <name type="synonym">Hydra attenuata</name>
    <dbReference type="NCBI Taxonomy" id="6087"/>
    <lineage>
        <taxon>Eukaryota</taxon>
        <taxon>Metazoa</taxon>
        <taxon>Cnidaria</taxon>
        <taxon>Hydrozoa</taxon>
        <taxon>Hydroidolina</taxon>
        <taxon>Anthoathecata</taxon>
        <taxon>Aplanulata</taxon>
        <taxon>Hydridae</taxon>
        <taxon>Hydra</taxon>
    </lineage>
</organism>
<feature type="domain" description="WDR11 TPR" evidence="3">
    <location>
        <begin position="898"/>
        <end position="1190"/>
    </location>
</feature>
<dbReference type="Pfam" id="PF23753">
    <property type="entry name" value="TPR_WDR11"/>
    <property type="match status" value="1"/>
</dbReference>
<dbReference type="PANTHER" id="PTHR14593:SF5">
    <property type="entry name" value="WD REPEAT-CONTAINING PROTEIN 11"/>
    <property type="match status" value="1"/>
</dbReference>
<gene>
    <name evidence="5" type="primary">LOC100198607</name>
</gene>
<dbReference type="SMART" id="SM00320">
    <property type="entry name" value="WD40"/>
    <property type="match status" value="3"/>
</dbReference>
<sequence>MNISLTPKIIPGVLNTGNKDACDWGWQGFLAYGCQNYIVVVDPKTAQVVQTLHYHLSIICQVKWCQENYYHDLHSPYRLQLAAGDISGLISIWDVRMGTLISELTESSRSPTCMEWLKGYDVSHDLLLVLYSQNVMVLWNADTGVKLWKKTFQENIIKVAVDPFNNSNMIIMCNEWIMLITELDIRKPPIEKGRKFYIQNTSSPSTTKDASSSTLSKTFSPTKSTFQKVKSWAEDLRGRVEDEETLSTSDCMQVTYLPSNRHHALLLFPYEILILDMEIGQAIGNFCIESNSPSFYSVIPCYQRDILYLLHDNGSISVRVIRTPKSVPYESEDDPEQVLASRISLDVVYDIKCHSDVFRLSRASRIMGFCLNPVLETQTALVLSDGKILFWSLLIKADESVQVLNEKLPNLQETENIYNFTGDFTLSKVFPLLLNFEEVSKKTLYQKPKFLLEGIFEGIALNPVCANMCLPMTTKNIEFYKPHLALGCGSGILQIYNASSGSLLKTFTLLHQNIKGIEWLNLASLLVYFNGSSGTNKSEIVHLDVVSGQSKTLPSTNGLKQSTIASLKVSFLKQYFLVLYKNQCAELWDAVTLCQLREFPNKFPRITAFEWSPSNNRFGKNVSKNIENGLKANHSSKEDNTESQISLSKLQESTSSVLEVQDSSKSQKIHQKEHLVFCDSEGTIYHYVIEGTSLKDGSKVPPEAGMSAISSLVWKSGMLALGDVEGNINLWDIKAKVSKVYPTHRGPIRRMKFAPGKGNMKLIVLFNDGVQIWDAKEAHILAFTKSAKDQVSVLDADWLSSTLPLLLLTDGSVRIYDPLLKSANCPISQKKYEVPVFNPRMNDTVVSLKIKCLLQHQQWRAKYCATFISNEKEDTLVQEQLQNLSSSVLSNLYNCPFGTAERCIYIAQIFGDESDWFFWTVALHYLRCERQRKNCQFHQKEKLTIRKSSLASQLSLSTSLDDLQLDRNTDENPPSNPSEPCTCSLISLDTNFDVLCNNTFYKKLQLYRIALFDSHRATYEHTRLCAEKLILVGKSDRAVHVLLENEPSDANYYTDALRACLIATVSLSCVSQSTIKLVATNLIASGKLKEGAELLCLVDKGTDACRYLQTYGEWELAAWLAKVRLNHHDCTDVIVRWCDNLVLPHVNCKNKAILVLISVGKFVRALELMFSVGRIDRALLFLEACFEFKLLSEDDEVNSTFFENIYLDYARLQIKLKNYASGRFYCLKAGGRGKKLLEEIEINCQTRNE</sequence>
<dbReference type="Pfam" id="PF23752">
    <property type="entry name" value="Beta-prop_WDR11_2nd"/>
    <property type="match status" value="1"/>
</dbReference>
<evidence type="ECO:0000313" key="4">
    <source>
        <dbReference type="Proteomes" id="UP001652625"/>
    </source>
</evidence>
<protein>
    <submittedName>
        <fullName evidence="5">WD repeat-containing protein 11 isoform X2</fullName>
    </submittedName>
</protein>
<keyword evidence="4" id="KW-1185">Reference proteome</keyword>
<dbReference type="InterPro" id="IPR001680">
    <property type="entry name" value="WD40_rpt"/>
</dbReference>
<evidence type="ECO:0000259" key="1">
    <source>
        <dbReference type="Pfam" id="PF23751"/>
    </source>
</evidence>
<dbReference type="InterPro" id="IPR057852">
    <property type="entry name" value="Beta-prop_WDR11_1st"/>
</dbReference>
<proteinExistence type="predicted"/>
<evidence type="ECO:0000259" key="2">
    <source>
        <dbReference type="Pfam" id="PF23752"/>
    </source>
</evidence>
<feature type="domain" description="WDR11 first beta-propeller" evidence="1">
    <location>
        <begin position="17"/>
        <end position="173"/>
    </location>
</feature>
<dbReference type="RefSeq" id="XP_065648287.1">
    <property type="nucleotide sequence ID" value="XM_065792215.1"/>
</dbReference>
<accession>A0ABM4BH17</accession>
<dbReference type="Gene3D" id="2.130.10.10">
    <property type="entry name" value="YVTN repeat-like/Quinoprotein amine dehydrogenase"/>
    <property type="match status" value="3"/>
</dbReference>
<dbReference type="PANTHER" id="PTHR14593">
    <property type="entry name" value="WD REPEAT-CONTAINING PROTEIN 11"/>
    <property type="match status" value="1"/>
</dbReference>
<name>A0ABM4BH17_HYDVU</name>
<dbReference type="Proteomes" id="UP001652625">
    <property type="component" value="Chromosome 03"/>
</dbReference>
<evidence type="ECO:0000313" key="5">
    <source>
        <dbReference type="RefSeq" id="XP_065648287.1"/>
    </source>
</evidence>
<dbReference type="InterPro" id="IPR057853">
    <property type="entry name" value="Beta-prop_WDR11_2nd"/>
</dbReference>
<dbReference type="InterPro" id="IPR057854">
    <property type="entry name" value="TPR_WDR11"/>
</dbReference>
<dbReference type="GeneID" id="100198607"/>
<dbReference type="InterPro" id="IPR015943">
    <property type="entry name" value="WD40/YVTN_repeat-like_dom_sf"/>
</dbReference>
<dbReference type="InterPro" id="IPR011047">
    <property type="entry name" value="Quinoprotein_ADH-like_sf"/>
</dbReference>